<feature type="non-terminal residue" evidence="1">
    <location>
        <position position="49"/>
    </location>
</feature>
<evidence type="ECO:0000313" key="1">
    <source>
        <dbReference type="EMBL" id="CAG8836476.1"/>
    </source>
</evidence>
<comment type="caution">
    <text evidence="1">The sequence shown here is derived from an EMBL/GenBank/DDBJ whole genome shotgun (WGS) entry which is preliminary data.</text>
</comment>
<organism evidence="1 2">
    <name type="scientific">Gigaspora margarita</name>
    <dbReference type="NCBI Taxonomy" id="4874"/>
    <lineage>
        <taxon>Eukaryota</taxon>
        <taxon>Fungi</taxon>
        <taxon>Fungi incertae sedis</taxon>
        <taxon>Mucoromycota</taxon>
        <taxon>Glomeromycotina</taxon>
        <taxon>Glomeromycetes</taxon>
        <taxon>Diversisporales</taxon>
        <taxon>Gigasporaceae</taxon>
        <taxon>Gigaspora</taxon>
    </lineage>
</organism>
<dbReference type="EMBL" id="CAJVQB010053652">
    <property type="protein sequence ID" value="CAG8836476.1"/>
    <property type="molecule type" value="Genomic_DNA"/>
</dbReference>
<sequence length="49" mass="5591">MAKKVKEDEWLKALESVKHKSAPGALEIVYLLIKNIDKVTKQVFMNFAS</sequence>
<keyword evidence="2" id="KW-1185">Reference proteome</keyword>
<reference evidence="1 2" key="1">
    <citation type="submission" date="2021-06" db="EMBL/GenBank/DDBJ databases">
        <authorList>
            <person name="Kallberg Y."/>
            <person name="Tangrot J."/>
            <person name="Rosling A."/>
        </authorList>
    </citation>
    <scope>NUCLEOTIDE SEQUENCE [LARGE SCALE GENOMIC DNA]</scope>
    <source>
        <strain evidence="1 2">120-4 pot B 10/14</strain>
    </source>
</reference>
<accession>A0ABN7WNG8</accession>
<dbReference type="Proteomes" id="UP000789901">
    <property type="component" value="Unassembled WGS sequence"/>
</dbReference>
<name>A0ABN7WNG8_GIGMA</name>
<evidence type="ECO:0000313" key="2">
    <source>
        <dbReference type="Proteomes" id="UP000789901"/>
    </source>
</evidence>
<protein>
    <submittedName>
        <fullName evidence="1">2200_t:CDS:1</fullName>
    </submittedName>
</protein>
<proteinExistence type="predicted"/>
<gene>
    <name evidence="1" type="ORF">GMARGA_LOCUS33058</name>
</gene>